<dbReference type="EMBL" id="JAHKSW010000024">
    <property type="protein sequence ID" value="KAG7317080.1"/>
    <property type="molecule type" value="Genomic_DNA"/>
</dbReference>
<dbReference type="Proteomes" id="UP000824219">
    <property type="component" value="Linkage Group LG24"/>
</dbReference>
<name>A0A9D3N7K1_9TELE</name>
<gene>
    <name evidence="2" type="ORF">KOW79_019378</name>
</gene>
<evidence type="ECO:0000313" key="2">
    <source>
        <dbReference type="EMBL" id="KAG7317080.1"/>
    </source>
</evidence>
<dbReference type="AlphaFoldDB" id="A0A9D3N7K1"/>
<evidence type="ECO:0000256" key="1">
    <source>
        <dbReference type="SAM" id="MobiDB-lite"/>
    </source>
</evidence>
<reference evidence="2 3" key="1">
    <citation type="submission" date="2021-06" db="EMBL/GenBank/DDBJ databases">
        <title>Chromosome-level genome assembly of the red-tail catfish (Hemibagrus wyckioides).</title>
        <authorList>
            <person name="Shao F."/>
        </authorList>
    </citation>
    <scope>NUCLEOTIDE SEQUENCE [LARGE SCALE GENOMIC DNA]</scope>
    <source>
        <strain evidence="2">EC202008001</strain>
        <tissue evidence="2">Blood</tissue>
    </source>
</reference>
<feature type="region of interest" description="Disordered" evidence="1">
    <location>
        <begin position="1"/>
        <end position="25"/>
    </location>
</feature>
<keyword evidence="3" id="KW-1185">Reference proteome</keyword>
<comment type="caution">
    <text evidence="2">The sequence shown here is derived from an EMBL/GenBank/DDBJ whole genome shotgun (WGS) entry which is preliminary data.</text>
</comment>
<protein>
    <submittedName>
        <fullName evidence="2">Uncharacterized protein</fullName>
    </submittedName>
</protein>
<accession>A0A9D3N7K1</accession>
<proteinExistence type="predicted"/>
<feature type="region of interest" description="Disordered" evidence="1">
    <location>
        <begin position="56"/>
        <end position="76"/>
    </location>
</feature>
<organism evidence="2 3">
    <name type="scientific">Hemibagrus wyckioides</name>
    <dbReference type="NCBI Taxonomy" id="337641"/>
    <lineage>
        <taxon>Eukaryota</taxon>
        <taxon>Metazoa</taxon>
        <taxon>Chordata</taxon>
        <taxon>Craniata</taxon>
        <taxon>Vertebrata</taxon>
        <taxon>Euteleostomi</taxon>
        <taxon>Actinopterygii</taxon>
        <taxon>Neopterygii</taxon>
        <taxon>Teleostei</taxon>
        <taxon>Ostariophysi</taxon>
        <taxon>Siluriformes</taxon>
        <taxon>Bagridae</taxon>
        <taxon>Hemibagrus</taxon>
    </lineage>
</organism>
<sequence length="76" mass="8884">MRTQRKDRDGQTTSMEDQRHDKIKIKEERHTDLLKPLTSEKQQELVLEFHCCKNANRRSHKTPSPPQILGCVSQTA</sequence>
<evidence type="ECO:0000313" key="3">
    <source>
        <dbReference type="Proteomes" id="UP000824219"/>
    </source>
</evidence>